<dbReference type="AlphaFoldDB" id="A0A2J6SFR4"/>
<dbReference type="EMBL" id="KZ613920">
    <property type="protein sequence ID" value="PMD49589.1"/>
    <property type="molecule type" value="Genomic_DNA"/>
</dbReference>
<dbReference type="OrthoDB" id="10021397at2759"/>
<proteinExistence type="predicted"/>
<gene>
    <name evidence="1" type="ORF">K444DRAFT_638621</name>
</gene>
<dbReference type="GeneID" id="36592361"/>
<name>A0A2J6SFR4_9HELO</name>
<organism evidence="1 2">
    <name type="scientific">Hyaloscypha bicolor E</name>
    <dbReference type="NCBI Taxonomy" id="1095630"/>
    <lineage>
        <taxon>Eukaryota</taxon>
        <taxon>Fungi</taxon>
        <taxon>Dikarya</taxon>
        <taxon>Ascomycota</taxon>
        <taxon>Pezizomycotina</taxon>
        <taxon>Leotiomycetes</taxon>
        <taxon>Helotiales</taxon>
        <taxon>Hyaloscyphaceae</taxon>
        <taxon>Hyaloscypha</taxon>
        <taxon>Hyaloscypha bicolor</taxon>
    </lineage>
</organism>
<dbReference type="Proteomes" id="UP000235371">
    <property type="component" value="Unassembled WGS sequence"/>
</dbReference>
<accession>A0A2J6SFR4</accession>
<protein>
    <submittedName>
        <fullName evidence="1">Uncharacterized protein</fullName>
    </submittedName>
</protein>
<dbReference type="RefSeq" id="XP_024726493.1">
    <property type="nucleotide sequence ID" value="XM_024884284.1"/>
</dbReference>
<evidence type="ECO:0000313" key="2">
    <source>
        <dbReference type="Proteomes" id="UP000235371"/>
    </source>
</evidence>
<reference evidence="1 2" key="1">
    <citation type="submission" date="2016-04" db="EMBL/GenBank/DDBJ databases">
        <title>A degradative enzymes factory behind the ericoid mycorrhizal symbiosis.</title>
        <authorList>
            <consortium name="DOE Joint Genome Institute"/>
            <person name="Martino E."/>
            <person name="Morin E."/>
            <person name="Grelet G."/>
            <person name="Kuo A."/>
            <person name="Kohler A."/>
            <person name="Daghino S."/>
            <person name="Barry K."/>
            <person name="Choi C."/>
            <person name="Cichocki N."/>
            <person name="Clum A."/>
            <person name="Copeland A."/>
            <person name="Hainaut M."/>
            <person name="Haridas S."/>
            <person name="Labutti K."/>
            <person name="Lindquist E."/>
            <person name="Lipzen A."/>
            <person name="Khouja H.-R."/>
            <person name="Murat C."/>
            <person name="Ohm R."/>
            <person name="Olson A."/>
            <person name="Spatafora J."/>
            <person name="Veneault-Fourrey C."/>
            <person name="Henrissat B."/>
            <person name="Grigoriev I."/>
            <person name="Martin F."/>
            <person name="Perotto S."/>
        </authorList>
    </citation>
    <scope>NUCLEOTIDE SEQUENCE [LARGE SCALE GENOMIC DNA]</scope>
    <source>
        <strain evidence="1 2">E</strain>
    </source>
</reference>
<dbReference type="InParanoid" id="A0A2J6SFR4"/>
<keyword evidence="2" id="KW-1185">Reference proteome</keyword>
<evidence type="ECO:0000313" key="1">
    <source>
        <dbReference type="EMBL" id="PMD49589.1"/>
    </source>
</evidence>
<sequence>MAHIGPLGLLPPVGHRHSIGTGLLATPTPTSSTVQLIFYQVIAATGRGLESSEARPCLHRRRSRRLQPKLRACDIPSLAQTVFSNSLTDNLHRLAPLVNPEKVSVAGASGFRDAVPKAALLGVILSYSKAVDDVFYLTVGAAAAAFVSCWGMGWKSAEKAKAGAPEV</sequence>